<accession>L0K955</accession>
<dbReference type="RefSeq" id="WP_015326604.1">
    <property type="nucleotide sequence ID" value="NC_019978.1"/>
</dbReference>
<evidence type="ECO:0000256" key="1">
    <source>
        <dbReference type="ARBA" id="ARBA00006422"/>
    </source>
</evidence>
<evidence type="ECO:0000259" key="14">
    <source>
        <dbReference type="PROSITE" id="PS51384"/>
    </source>
</evidence>
<comment type="subunit">
    <text evidence="11">Heterotetramer of 2 PyrK and 2 PyrD type B subunits.</text>
</comment>
<dbReference type="KEGG" id="hhl:Halha_0918"/>
<comment type="cofactor">
    <cofactor evidence="13">
        <name>[2Fe-2S] cluster</name>
        <dbReference type="ChEBI" id="CHEBI:190135"/>
    </cofactor>
    <text evidence="13">Binds 1 [2Fe-2S] cluster per subunit.</text>
</comment>
<dbReference type="HOGENOM" id="CLU_003827_1_2_9"/>
<dbReference type="UniPathway" id="UPA00070">
    <property type="reaction ID" value="UER00945"/>
</dbReference>
<dbReference type="InterPro" id="IPR012165">
    <property type="entry name" value="Cyt_c3_hydrogenase_gsu"/>
</dbReference>
<evidence type="ECO:0000256" key="7">
    <source>
        <dbReference type="ARBA" id="ARBA00022975"/>
    </source>
</evidence>
<keyword evidence="7 11" id="KW-0665">Pyrimidine biosynthesis</keyword>
<feature type="binding site" evidence="11 13">
    <location>
        <position position="250"/>
    </location>
    <ligand>
        <name>[2Fe-2S] cluster</name>
        <dbReference type="ChEBI" id="CHEBI:190135"/>
    </ligand>
</feature>
<gene>
    <name evidence="11" type="primary">pyrK</name>
    <name evidence="15" type="ordered locus">Halha_0918</name>
</gene>
<evidence type="ECO:0000256" key="12">
    <source>
        <dbReference type="PIRSR" id="PIRSR006816-1"/>
    </source>
</evidence>
<dbReference type="GO" id="GO:0051537">
    <property type="term" value="F:2 iron, 2 sulfur cluster binding"/>
    <property type="evidence" value="ECO:0007669"/>
    <property type="project" value="UniProtKB-KW"/>
</dbReference>
<dbReference type="GO" id="GO:0016491">
    <property type="term" value="F:oxidoreductase activity"/>
    <property type="evidence" value="ECO:0007669"/>
    <property type="project" value="InterPro"/>
</dbReference>
<evidence type="ECO:0000256" key="6">
    <source>
        <dbReference type="ARBA" id="ARBA00022827"/>
    </source>
</evidence>
<evidence type="ECO:0000313" key="15">
    <source>
        <dbReference type="EMBL" id="AGB40879.1"/>
    </source>
</evidence>
<keyword evidence="10 11" id="KW-0411">Iron-sulfur</keyword>
<feature type="binding site" evidence="11 12">
    <location>
        <begin position="56"/>
        <end position="59"/>
    </location>
    <ligand>
        <name>FAD</name>
        <dbReference type="ChEBI" id="CHEBI:57692"/>
    </ligand>
</feature>
<dbReference type="InterPro" id="IPR050353">
    <property type="entry name" value="PyrK_electron_transfer"/>
</dbReference>
<dbReference type="Gene3D" id="2.10.240.10">
    <property type="entry name" value="Dihydroorotate dehydrogenase, electron transfer subunit"/>
    <property type="match status" value="1"/>
</dbReference>
<dbReference type="InterPro" id="IPR001433">
    <property type="entry name" value="OxRdtase_FAD/NAD-bd"/>
</dbReference>
<dbReference type="EMBL" id="CP003359">
    <property type="protein sequence ID" value="AGB40879.1"/>
    <property type="molecule type" value="Genomic_DNA"/>
</dbReference>
<comment type="pathway">
    <text evidence="11">Pyrimidine metabolism; UMP biosynthesis via de novo pathway; orotate from (S)-dihydroorotate (NAD(+) route): step 1/1.</text>
</comment>
<keyword evidence="8 11" id="KW-0249">Electron transport</keyword>
<evidence type="ECO:0000256" key="8">
    <source>
        <dbReference type="ARBA" id="ARBA00022982"/>
    </source>
</evidence>
<dbReference type="GO" id="GO:0050660">
    <property type="term" value="F:flavin adenine dinucleotide binding"/>
    <property type="evidence" value="ECO:0007669"/>
    <property type="project" value="InterPro"/>
</dbReference>
<protein>
    <recommendedName>
        <fullName evidence="11">Dihydroorotate dehydrogenase B (NAD(+)), electron transfer subunit</fullName>
    </recommendedName>
    <alternativeName>
        <fullName evidence="11">Dihydroorotate oxidase B, electron transfer subunit</fullName>
    </alternativeName>
</protein>
<dbReference type="STRING" id="748449.Halha_0918"/>
<keyword evidence="4 11" id="KW-0001">2Fe-2S</keyword>
<dbReference type="Pfam" id="PF00970">
    <property type="entry name" value="FAD_binding_6"/>
    <property type="match status" value="1"/>
</dbReference>
<dbReference type="Pfam" id="PF00175">
    <property type="entry name" value="NAD_binding_1"/>
    <property type="match status" value="1"/>
</dbReference>
<reference evidence="16" key="1">
    <citation type="submission" date="2012-02" db="EMBL/GenBank/DDBJ databases">
        <title>The complete genome of Halobacteroides halobius DSM 5150.</title>
        <authorList>
            <person name="Lucas S."/>
            <person name="Copeland A."/>
            <person name="Lapidus A."/>
            <person name="Glavina del Rio T."/>
            <person name="Dalin E."/>
            <person name="Tice H."/>
            <person name="Bruce D."/>
            <person name="Goodwin L."/>
            <person name="Pitluck S."/>
            <person name="Peters L."/>
            <person name="Mikhailova N."/>
            <person name="Gu W."/>
            <person name="Kyrpides N."/>
            <person name="Mavromatis K."/>
            <person name="Ivanova N."/>
            <person name="Brettin T."/>
            <person name="Detter J.C."/>
            <person name="Han C."/>
            <person name="Larimer F."/>
            <person name="Land M."/>
            <person name="Hauser L."/>
            <person name="Markowitz V."/>
            <person name="Cheng J.-F."/>
            <person name="Hugenholtz P."/>
            <person name="Woyke T."/>
            <person name="Wu D."/>
            <person name="Tindall B."/>
            <person name="Pomrenke H."/>
            <person name="Brambilla E."/>
            <person name="Klenk H.-P."/>
            <person name="Eisen J.A."/>
        </authorList>
    </citation>
    <scope>NUCLEOTIDE SEQUENCE [LARGE SCALE GENOMIC DNA]</scope>
    <source>
        <strain evidence="16">ATCC 35273 / DSM 5150 / MD-1</strain>
    </source>
</reference>
<dbReference type="CDD" id="cd06218">
    <property type="entry name" value="DHOD_e_trans"/>
    <property type="match status" value="1"/>
</dbReference>
<evidence type="ECO:0000256" key="11">
    <source>
        <dbReference type="HAMAP-Rule" id="MF_01211"/>
    </source>
</evidence>
<keyword evidence="5 11" id="KW-0479">Metal-binding</keyword>
<name>L0K955_HALHC</name>
<dbReference type="PIRSF" id="PIRSF006816">
    <property type="entry name" value="Cyc3_hyd_g"/>
    <property type="match status" value="1"/>
</dbReference>
<dbReference type="Proteomes" id="UP000010880">
    <property type="component" value="Chromosome"/>
</dbReference>
<dbReference type="AlphaFoldDB" id="L0K955"/>
<comment type="similarity">
    <text evidence="1 11">Belongs to the PyrK family.</text>
</comment>
<keyword evidence="9 11" id="KW-0408">Iron</keyword>
<dbReference type="GO" id="GO:0046872">
    <property type="term" value="F:metal ion binding"/>
    <property type="evidence" value="ECO:0007669"/>
    <property type="project" value="UniProtKB-KW"/>
</dbReference>
<dbReference type="Gene3D" id="2.40.30.10">
    <property type="entry name" value="Translation factors"/>
    <property type="match status" value="1"/>
</dbReference>
<sequence length="265" mass="28980">MAQQVIKEIVTQKEISPNHFKMVIRAPKIAKEAQPGQFLHLKWVNDLTGQDPLLRRPISLNSIDQAKGTITIIYRVIGRGTKLLSSLQAGDEIDLMGPLGESFSVSDSASKIAIVGGGMGIAPLLPLVNQLLDLDKQVTLLLGANTKEQLINLAEYQKLDVNLKIATRDGSCGQQGFITDLLTELSKIDYVYTCGPEIMMEKVQDWAKQEKIVGEASLEERMGCGTGACLSCVCKIKVGSKDDWQYQKTCTQGPIFPLGEVIFGE</sequence>
<evidence type="ECO:0000313" key="16">
    <source>
        <dbReference type="Proteomes" id="UP000010880"/>
    </source>
</evidence>
<feature type="binding site" evidence="11 13">
    <location>
        <position position="224"/>
    </location>
    <ligand>
        <name>[2Fe-2S] cluster</name>
        <dbReference type="ChEBI" id="CHEBI:190135"/>
    </ligand>
</feature>
<evidence type="ECO:0000256" key="10">
    <source>
        <dbReference type="ARBA" id="ARBA00023014"/>
    </source>
</evidence>
<feature type="binding site" evidence="11 12">
    <location>
        <begin position="80"/>
        <end position="81"/>
    </location>
    <ligand>
        <name>FAD</name>
        <dbReference type="ChEBI" id="CHEBI:57692"/>
    </ligand>
</feature>
<dbReference type="SUPFAM" id="SSF52343">
    <property type="entry name" value="Ferredoxin reductase-like, C-terminal NADP-linked domain"/>
    <property type="match status" value="1"/>
</dbReference>
<comment type="cofactor">
    <cofactor evidence="11">
        <name>[2Fe-2S] cluster</name>
        <dbReference type="ChEBI" id="CHEBI:190135"/>
    </cofactor>
    <text evidence="11">Binds 1 [2Fe-2S] cluster per subunit.</text>
</comment>
<keyword evidence="2 11" id="KW-0813">Transport</keyword>
<feature type="binding site" evidence="11 12">
    <location>
        <begin position="73"/>
        <end position="75"/>
    </location>
    <ligand>
        <name>FAD</name>
        <dbReference type="ChEBI" id="CHEBI:57692"/>
    </ligand>
</feature>
<feature type="binding site" evidence="11 13">
    <location>
        <position position="232"/>
    </location>
    <ligand>
        <name>[2Fe-2S] cluster</name>
        <dbReference type="ChEBI" id="CHEBI:190135"/>
    </ligand>
</feature>
<dbReference type="PANTHER" id="PTHR43513">
    <property type="entry name" value="DIHYDROOROTATE DEHYDROGENASE B (NAD(+)), ELECTRON TRANSFER SUBUNIT"/>
    <property type="match status" value="1"/>
</dbReference>
<dbReference type="InterPro" id="IPR037117">
    <property type="entry name" value="Dihydroorotate_DH_ele_sf"/>
</dbReference>
<dbReference type="OrthoDB" id="9789468at2"/>
<dbReference type="InterPro" id="IPR017938">
    <property type="entry name" value="Riboflavin_synthase-like_b-brl"/>
</dbReference>
<keyword evidence="16" id="KW-1185">Reference proteome</keyword>
<dbReference type="PROSITE" id="PS51384">
    <property type="entry name" value="FAD_FR"/>
    <property type="match status" value="1"/>
</dbReference>
<feature type="domain" description="FAD-binding FR-type" evidence="14">
    <location>
        <begin position="2"/>
        <end position="105"/>
    </location>
</feature>
<dbReference type="InterPro" id="IPR017927">
    <property type="entry name" value="FAD-bd_FR_type"/>
</dbReference>
<evidence type="ECO:0000256" key="13">
    <source>
        <dbReference type="PIRSR" id="PIRSR006816-2"/>
    </source>
</evidence>
<dbReference type="InterPro" id="IPR039261">
    <property type="entry name" value="FNR_nucleotide-bd"/>
</dbReference>
<dbReference type="HAMAP" id="MF_01211">
    <property type="entry name" value="DHODB_Fe_S_bind"/>
    <property type="match status" value="1"/>
</dbReference>
<dbReference type="eggNOG" id="COG0543">
    <property type="taxonomic scope" value="Bacteria"/>
</dbReference>
<comment type="function">
    <text evidence="11">Responsible for channeling the electrons from the oxidation of dihydroorotate from the FMN redox center in the PyrD type B subunit to the ultimate electron acceptor NAD(+).</text>
</comment>
<dbReference type="GO" id="GO:0044205">
    <property type="term" value="P:'de novo' UMP biosynthetic process"/>
    <property type="evidence" value="ECO:0007669"/>
    <property type="project" value="UniProtKB-UniRule"/>
</dbReference>
<dbReference type="PATRIC" id="fig|748449.3.peg.873"/>
<dbReference type="PANTHER" id="PTHR43513:SF3">
    <property type="entry name" value="DIHYDROOROTATE DEHYDROGENASE B (NAD(+)), ELECTRON TRANSFER SUBUNIT-RELATED"/>
    <property type="match status" value="1"/>
</dbReference>
<dbReference type="InterPro" id="IPR019480">
    <property type="entry name" value="Dihydroorotate_DH_Fe-S-bd"/>
</dbReference>
<evidence type="ECO:0000256" key="4">
    <source>
        <dbReference type="ARBA" id="ARBA00022714"/>
    </source>
</evidence>
<proteinExistence type="inferred from homology"/>
<dbReference type="InterPro" id="IPR008333">
    <property type="entry name" value="Cbr1-like_FAD-bd_dom"/>
</dbReference>
<organism evidence="15 16">
    <name type="scientific">Halobacteroides halobius (strain ATCC 35273 / DSM 5150 / MD-1)</name>
    <dbReference type="NCBI Taxonomy" id="748449"/>
    <lineage>
        <taxon>Bacteria</taxon>
        <taxon>Bacillati</taxon>
        <taxon>Bacillota</taxon>
        <taxon>Clostridia</taxon>
        <taxon>Halanaerobiales</taxon>
        <taxon>Halobacteroidaceae</taxon>
        <taxon>Halobacteroides</taxon>
    </lineage>
</organism>
<feature type="binding site" evidence="11 13">
    <location>
        <position position="229"/>
    </location>
    <ligand>
        <name>[2Fe-2S] cluster</name>
        <dbReference type="ChEBI" id="CHEBI:190135"/>
    </ligand>
</feature>
<dbReference type="InterPro" id="IPR023455">
    <property type="entry name" value="Dihydroorotate_DHASE_ETsu"/>
</dbReference>
<evidence type="ECO:0000256" key="9">
    <source>
        <dbReference type="ARBA" id="ARBA00023004"/>
    </source>
</evidence>
<evidence type="ECO:0000256" key="5">
    <source>
        <dbReference type="ARBA" id="ARBA00022723"/>
    </source>
</evidence>
<comment type="cofactor">
    <cofactor evidence="11 12">
        <name>FAD</name>
        <dbReference type="ChEBI" id="CHEBI:57692"/>
    </cofactor>
    <text evidence="11 12">Binds 1 FAD per subunit.</text>
</comment>
<keyword evidence="3 11" id="KW-0285">Flavoprotein</keyword>
<evidence type="ECO:0000256" key="3">
    <source>
        <dbReference type="ARBA" id="ARBA00022630"/>
    </source>
</evidence>
<dbReference type="SUPFAM" id="SSF63380">
    <property type="entry name" value="Riboflavin synthase domain-like"/>
    <property type="match status" value="1"/>
</dbReference>
<keyword evidence="6 11" id="KW-0274">FAD</keyword>
<dbReference type="Pfam" id="PF10418">
    <property type="entry name" value="DHODB_Fe-S_bind"/>
    <property type="match status" value="1"/>
</dbReference>
<dbReference type="Gene3D" id="3.40.50.80">
    <property type="entry name" value="Nucleotide-binding domain of ferredoxin-NADP reductase (FNR) module"/>
    <property type="match status" value="1"/>
</dbReference>
<evidence type="ECO:0000256" key="2">
    <source>
        <dbReference type="ARBA" id="ARBA00022448"/>
    </source>
</evidence>
<dbReference type="GO" id="GO:0009055">
    <property type="term" value="F:electron transfer activity"/>
    <property type="evidence" value="ECO:0007669"/>
    <property type="project" value="UniProtKB-UniRule"/>
</dbReference>